<dbReference type="Proteomes" id="UP000217289">
    <property type="component" value="Chromosome"/>
</dbReference>
<evidence type="ECO:0000313" key="2">
    <source>
        <dbReference type="EMBL" id="ATB30416.1"/>
    </source>
</evidence>
<organism evidence="2 3">
    <name type="scientific">Melittangium boletus DSM 14713</name>
    <dbReference type="NCBI Taxonomy" id="1294270"/>
    <lineage>
        <taxon>Bacteria</taxon>
        <taxon>Pseudomonadati</taxon>
        <taxon>Myxococcota</taxon>
        <taxon>Myxococcia</taxon>
        <taxon>Myxococcales</taxon>
        <taxon>Cystobacterineae</taxon>
        <taxon>Archangiaceae</taxon>
        <taxon>Melittangium</taxon>
    </lineage>
</organism>
<proteinExistence type="predicted"/>
<dbReference type="PROSITE" id="PS51257">
    <property type="entry name" value="PROKAR_LIPOPROTEIN"/>
    <property type="match status" value="1"/>
</dbReference>
<evidence type="ECO:0000313" key="3">
    <source>
        <dbReference type="Proteomes" id="UP000217289"/>
    </source>
</evidence>
<keyword evidence="1" id="KW-0732">Signal</keyword>
<keyword evidence="3" id="KW-1185">Reference proteome</keyword>
<accession>A0A250IHK7</accession>
<feature type="signal peptide" evidence="1">
    <location>
        <begin position="1"/>
        <end position="20"/>
    </location>
</feature>
<feature type="chain" id="PRO_5012173956" description="Lipoprotein" evidence="1">
    <location>
        <begin position="21"/>
        <end position="181"/>
    </location>
</feature>
<dbReference type="KEGG" id="mbd:MEBOL_003877"/>
<reference evidence="2 3" key="1">
    <citation type="submission" date="2017-06" db="EMBL/GenBank/DDBJ databases">
        <authorList>
            <person name="Kim H.J."/>
            <person name="Triplett B.A."/>
        </authorList>
    </citation>
    <scope>NUCLEOTIDE SEQUENCE [LARGE SCALE GENOMIC DNA]</scope>
    <source>
        <strain evidence="2 3">DSM 14713</strain>
    </source>
</reference>
<dbReference type="AlphaFoldDB" id="A0A250IHK7"/>
<dbReference type="RefSeq" id="WP_095978872.1">
    <property type="nucleotide sequence ID" value="NZ_CP022163.1"/>
</dbReference>
<evidence type="ECO:0008006" key="4">
    <source>
        <dbReference type="Google" id="ProtNLM"/>
    </source>
</evidence>
<dbReference type="EMBL" id="CP022163">
    <property type="protein sequence ID" value="ATB30416.1"/>
    <property type="molecule type" value="Genomic_DNA"/>
</dbReference>
<sequence length="181" mass="18648">MNRTLQTTACALLSLAMLMAGCDGGGALVDENSDIATHVDVAQTSSSMGTQSCTANGVSPELEALTGGPYQNCYGGPIPFISVQSNSQRFSGCCGDLLRTCMVSGYSTLNTMSCTDGSCTVNGVSPQLAALPGGPYQNCQGGTFPRVEYQSGTQHFSGCCGALVRTCKVPGYSTLNTMTCM</sequence>
<gene>
    <name evidence="2" type="ORF">MEBOL_003877</name>
</gene>
<evidence type="ECO:0000256" key="1">
    <source>
        <dbReference type="SAM" id="SignalP"/>
    </source>
</evidence>
<name>A0A250IHK7_9BACT</name>
<protein>
    <recommendedName>
        <fullName evidence="4">Lipoprotein</fullName>
    </recommendedName>
</protein>